<keyword evidence="14" id="KW-1185">Reference proteome</keyword>
<evidence type="ECO:0000256" key="11">
    <source>
        <dbReference type="SAM" id="MobiDB-lite"/>
    </source>
</evidence>
<keyword evidence="13" id="KW-0282">Flagellum</keyword>
<dbReference type="InterPro" id="IPR051056">
    <property type="entry name" value="Glycosyl_Hydrolase_73"/>
</dbReference>
<dbReference type="GO" id="GO:0016798">
    <property type="term" value="F:hydrolase activity, acting on glycosyl bonds"/>
    <property type="evidence" value="ECO:0007669"/>
    <property type="project" value="UniProtKB-KW"/>
</dbReference>
<dbReference type="InterPro" id="IPR013377">
    <property type="entry name" value="FlgJ"/>
</dbReference>
<gene>
    <name evidence="13" type="ORF">EV675_5393</name>
</gene>
<protein>
    <recommendedName>
        <fullName evidence="5">Peptidoglycan hydrolase FlgJ</fullName>
    </recommendedName>
    <alternativeName>
        <fullName evidence="10">Muramidase FlgJ</fullName>
    </alternativeName>
</protein>
<evidence type="ECO:0000256" key="6">
    <source>
        <dbReference type="ARBA" id="ARBA00022764"/>
    </source>
</evidence>
<evidence type="ECO:0000256" key="9">
    <source>
        <dbReference type="ARBA" id="ARBA00023316"/>
    </source>
</evidence>
<keyword evidence="6" id="KW-0574">Periplasm</keyword>
<keyword evidence="9" id="KW-0961">Cell wall biogenesis/degradation</keyword>
<dbReference type="Gene3D" id="1.10.530.10">
    <property type="match status" value="1"/>
</dbReference>
<dbReference type="SUPFAM" id="SSF53955">
    <property type="entry name" value="Lysozyme-like"/>
    <property type="match status" value="1"/>
</dbReference>
<sequence length="360" mass="38337">MTKMDSAMQRGGMAIDARSLEDLKLQARRDQAGTVRQAARQFEAQFAQMLLSQMRQTSLAGDGPLAQALNSPASQTWRGMLDQQMAQKLAGVQDAGSGPAPARSGLGLADMLEKQLTRSTMSPESLRRAGLPLSMSTLELARGRTIGTPSTATSGMIGGMDAAALAGGAAPPRRIQNGRFGTQPAYAPPAAASKPAAEARTAPASAEEVRAEFLGKFLPAARRAEAATGIPAAYILGQAALESGWGRREIRGAQGEASHNLFGIKATGWDGRTVRTRTTEYRNGAPERVTAEFRAYDSYEQAFEDYARLLASNPRYAKVLQSAGNAEQFAQGLQRAGYATDPRYAEKLGSTIRRAMQVVV</sequence>
<name>A0A4Q7N9C3_9BURK</name>
<keyword evidence="7" id="KW-0378">Hydrolase</keyword>
<dbReference type="OrthoDB" id="289937at2"/>
<dbReference type="NCBIfam" id="TIGR02541">
    <property type="entry name" value="flagell_FlgJ"/>
    <property type="match status" value="1"/>
</dbReference>
<dbReference type="InterPro" id="IPR023346">
    <property type="entry name" value="Lysozyme-like_dom_sf"/>
</dbReference>
<evidence type="ECO:0000256" key="8">
    <source>
        <dbReference type="ARBA" id="ARBA00023295"/>
    </source>
</evidence>
<comment type="similarity">
    <text evidence="3">In the N-terminal section; belongs to the FlgJ family.</text>
</comment>
<dbReference type="Pfam" id="PF10135">
    <property type="entry name" value="Rod-binding"/>
    <property type="match status" value="1"/>
</dbReference>
<evidence type="ECO:0000256" key="1">
    <source>
        <dbReference type="ARBA" id="ARBA00002954"/>
    </source>
</evidence>
<evidence type="ECO:0000256" key="2">
    <source>
        <dbReference type="ARBA" id="ARBA00004418"/>
    </source>
</evidence>
<proteinExistence type="inferred from homology"/>
<comment type="caution">
    <text evidence="13">The sequence shown here is derived from an EMBL/GenBank/DDBJ whole genome shotgun (WGS) entry which is preliminary data.</text>
</comment>
<evidence type="ECO:0000256" key="10">
    <source>
        <dbReference type="ARBA" id="ARBA00030835"/>
    </source>
</evidence>
<keyword evidence="13" id="KW-0966">Cell projection</keyword>
<evidence type="ECO:0000313" key="14">
    <source>
        <dbReference type="Proteomes" id="UP000292445"/>
    </source>
</evidence>
<organism evidence="13 14">
    <name type="scientific">Pigmentiphaga kullae</name>
    <dbReference type="NCBI Taxonomy" id="151784"/>
    <lineage>
        <taxon>Bacteria</taxon>
        <taxon>Pseudomonadati</taxon>
        <taxon>Pseudomonadota</taxon>
        <taxon>Betaproteobacteria</taxon>
        <taxon>Burkholderiales</taxon>
        <taxon>Alcaligenaceae</taxon>
        <taxon>Pigmentiphaga</taxon>
    </lineage>
</organism>
<keyword evidence="8" id="KW-0326">Glycosidase</keyword>
<feature type="compositionally biased region" description="Low complexity" evidence="11">
    <location>
        <begin position="184"/>
        <end position="203"/>
    </location>
</feature>
<evidence type="ECO:0000313" key="13">
    <source>
        <dbReference type="EMBL" id="RZS78736.1"/>
    </source>
</evidence>
<evidence type="ECO:0000256" key="7">
    <source>
        <dbReference type="ARBA" id="ARBA00022801"/>
    </source>
</evidence>
<comment type="similarity">
    <text evidence="4">In the C-terminal section; belongs to the glycosyl hydrolase 73 family.</text>
</comment>
<evidence type="ECO:0000256" key="4">
    <source>
        <dbReference type="ARBA" id="ARBA00007974"/>
    </source>
</evidence>
<comment type="subcellular location">
    <subcellularLocation>
        <location evidence="2">Periplasm</location>
    </subcellularLocation>
</comment>
<dbReference type="AlphaFoldDB" id="A0A4Q7N9C3"/>
<dbReference type="InterPro" id="IPR019301">
    <property type="entry name" value="Flagellar_prot_FlgJ_N"/>
</dbReference>
<dbReference type="Proteomes" id="UP000292445">
    <property type="component" value="Unassembled WGS sequence"/>
</dbReference>
<keyword evidence="13" id="KW-0969">Cilium</keyword>
<dbReference type="GO" id="GO:0042597">
    <property type="term" value="C:periplasmic space"/>
    <property type="evidence" value="ECO:0007669"/>
    <property type="project" value="UniProtKB-SubCell"/>
</dbReference>
<dbReference type="InterPro" id="IPR002901">
    <property type="entry name" value="MGlyc_endo_b_GlcNAc-like_dom"/>
</dbReference>
<dbReference type="GO" id="GO:0071555">
    <property type="term" value="P:cell wall organization"/>
    <property type="evidence" value="ECO:0007669"/>
    <property type="project" value="UniProtKB-KW"/>
</dbReference>
<dbReference type="Pfam" id="PF01832">
    <property type="entry name" value="Glucosaminidase"/>
    <property type="match status" value="1"/>
</dbReference>
<accession>A0A4Q7N9C3</accession>
<comment type="function">
    <text evidence="1">Flagellum-specific muramidase which hydrolyzes the peptidoglycan layer to assemble the rod structure in the periplasmic space.</text>
</comment>
<dbReference type="SMART" id="SM00047">
    <property type="entry name" value="LYZ2"/>
    <property type="match status" value="1"/>
</dbReference>
<dbReference type="RefSeq" id="WP_130361679.1">
    <property type="nucleotide sequence ID" value="NZ_SGXC01000003.1"/>
</dbReference>
<evidence type="ECO:0000259" key="12">
    <source>
        <dbReference type="SMART" id="SM00047"/>
    </source>
</evidence>
<dbReference type="GO" id="GO:0004040">
    <property type="term" value="F:amidase activity"/>
    <property type="evidence" value="ECO:0007669"/>
    <property type="project" value="InterPro"/>
</dbReference>
<evidence type="ECO:0000256" key="5">
    <source>
        <dbReference type="ARBA" id="ARBA00013433"/>
    </source>
</evidence>
<dbReference type="EMBL" id="SGXC01000003">
    <property type="protein sequence ID" value="RZS78736.1"/>
    <property type="molecule type" value="Genomic_DNA"/>
</dbReference>
<dbReference type="GO" id="GO:0044780">
    <property type="term" value="P:bacterial-type flagellum assembly"/>
    <property type="evidence" value="ECO:0007669"/>
    <property type="project" value="InterPro"/>
</dbReference>
<evidence type="ECO:0000256" key="3">
    <source>
        <dbReference type="ARBA" id="ARBA00006880"/>
    </source>
</evidence>
<reference evidence="13 14" key="1">
    <citation type="submission" date="2019-02" db="EMBL/GenBank/DDBJ databases">
        <title>Genomic Encyclopedia of Type Strains, Phase IV (KMG-IV): sequencing the most valuable type-strain genomes for metagenomic binning, comparative biology and taxonomic classification.</title>
        <authorList>
            <person name="Goeker M."/>
        </authorList>
    </citation>
    <scope>NUCLEOTIDE SEQUENCE [LARGE SCALE GENOMIC DNA]</scope>
    <source>
        <strain evidence="13 14">K24</strain>
    </source>
</reference>
<feature type="domain" description="Mannosyl-glycoprotein endo-beta-N-acetylglucosamidase-like" evidence="12">
    <location>
        <begin position="199"/>
        <end position="357"/>
    </location>
</feature>
<feature type="region of interest" description="Disordered" evidence="11">
    <location>
        <begin position="168"/>
        <end position="203"/>
    </location>
</feature>
<dbReference type="PANTHER" id="PTHR33308:SF9">
    <property type="entry name" value="PEPTIDOGLYCAN HYDROLASE FLGJ"/>
    <property type="match status" value="1"/>
</dbReference>
<dbReference type="PANTHER" id="PTHR33308">
    <property type="entry name" value="PEPTIDOGLYCAN HYDROLASE FLGJ"/>
    <property type="match status" value="1"/>
</dbReference>
<dbReference type="GO" id="GO:0071973">
    <property type="term" value="P:bacterial-type flagellum-dependent cell motility"/>
    <property type="evidence" value="ECO:0007669"/>
    <property type="project" value="TreeGrafter"/>
</dbReference>
<dbReference type="Gene3D" id="2.10.70.40">
    <property type="entry name" value="peptidoglycan hydrolase"/>
    <property type="match status" value="1"/>
</dbReference>